<dbReference type="OrthoDB" id="5363415at2759"/>
<dbReference type="InterPro" id="IPR018858">
    <property type="entry name" value="DUF2458"/>
</dbReference>
<keyword evidence="3" id="KW-1185">Reference proteome</keyword>
<evidence type="ECO:0000313" key="2">
    <source>
        <dbReference type="EMBL" id="KAJ4377833.1"/>
    </source>
</evidence>
<feature type="region of interest" description="Disordered" evidence="1">
    <location>
        <begin position="55"/>
        <end position="96"/>
    </location>
</feature>
<accession>A0A9W8YJ31</accession>
<dbReference type="Proteomes" id="UP001140560">
    <property type="component" value="Unassembled WGS sequence"/>
</dbReference>
<protein>
    <submittedName>
        <fullName evidence="2">Uncharacterized protein</fullName>
    </submittedName>
</protein>
<comment type="caution">
    <text evidence="2">The sequence shown here is derived from an EMBL/GenBank/DDBJ whole genome shotgun (WGS) entry which is preliminary data.</text>
</comment>
<name>A0A9W8YJ31_9PLEO</name>
<reference evidence="2" key="1">
    <citation type="submission" date="2022-10" db="EMBL/GenBank/DDBJ databases">
        <title>Tapping the CABI collections for fungal endophytes: first genome assemblies for Collariella, Neodidymelliopsis, Ascochyta clinopodiicola, Didymella pomorum, Didymosphaeria variabile, Neocosmospora piperis and Neocucurbitaria cava.</title>
        <authorList>
            <person name="Hill R."/>
        </authorList>
    </citation>
    <scope>NUCLEOTIDE SEQUENCE</scope>
    <source>
        <strain evidence="2">IMI 356814</strain>
    </source>
</reference>
<evidence type="ECO:0000313" key="3">
    <source>
        <dbReference type="Proteomes" id="UP001140560"/>
    </source>
</evidence>
<evidence type="ECO:0000256" key="1">
    <source>
        <dbReference type="SAM" id="MobiDB-lite"/>
    </source>
</evidence>
<dbReference type="AlphaFoldDB" id="A0A9W8YJ31"/>
<gene>
    <name evidence="2" type="ORF">N0V83_000663</name>
</gene>
<proteinExistence type="predicted"/>
<sequence>MAENIDQNLDLEKILATLANLPRPEAQPSQDQQQIHDANHNYHNYQHVAQTYPHESRLPYNPSADPRLIGRPALQHQRPSPKPQDRPSTPSVPLIDPSTITEWKQGLRCVSKLGAQNPEFAPTIRKLMKDQEQNVNSWESGRMRVIEDHKTPEREKEELDQYDAKVYRASRAMVESQTSALKSLGVPFFGVKPYLVVNSTEEPTELAESKGAEQGGKITKTQLLELQRKMLNHLMELYGD</sequence>
<dbReference type="EMBL" id="JAPEUY010000001">
    <property type="protein sequence ID" value="KAJ4377833.1"/>
    <property type="molecule type" value="Genomic_DNA"/>
</dbReference>
<dbReference type="Pfam" id="PF10454">
    <property type="entry name" value="DUF2458"/>
    <property type="match status" value="1"/>
</dbReference>
<organism evidence="2 3">
    <name type="scientific">Neocucurbitaria cava</name>
    <dbReference type="NCBI Taxonomy" id="798079"/>
    <lineage>
        <taxon>Eukaryota</taxon>
        <taxon>Fungi</taxon>
        <taxon>Dikarya</taxon>
        <taxon>Ascomycota</taxon>
        <taxon>Pezizomycotina</taxon>
        <taxon>Dothideomycetes</taxon>
        <taxon>Pleosporomycetidae</taxon>
        <taxon>Pleosporales</taxon>
        <taxon>Pleosporineae</taxon>
        <taxon>Cucurbitariaceae</taxon>
        <taxon>Neocucurbitaria</taxon>
    </lineage>
</organism>